<protein>
    <recommendedName>
        <fullName evidence="1">M23ase beta-sheet core domain-containing protein</fullName>
    </recommendedName>
</protein>
<accession>A0ABN2R3T9</accession>
<organism evidence="2 3">
    <name type="scientific">Nocardioides panacihumi</name>
    <dbReference type="NCBI Taxonomy" id="400774"/>
    <lineage>
        <taxon>Bacteria</taxon>
        <taxon>Bacillati</taxon>
        <taxon>Actinomycetota</taxon>
        <taxon>Actinomycetes</taxon>
        <taxon>Propionibacteriales</taxon>
        <taxon>Nocardioidaceae</taxon>
        <taxon>Nocardioides</taxon>
    </lineage>
</organism>
<dbReference type="RefSeq" id="WP_344044996.1">
    <property type="nucleotide sequence ID" value="NZ_BAAAPB010000002.1"/>
</dbReference>
<proteinExistence type="predicted"/>
<evidence type="ECO:0000313" key="3">
    <source>
        <dbReference type="Proteomes" id="UP001500571"/>
    </source>
</evidence>
<evidence type="ECO:0000313" key="2">
    <source>
        <dbReference type="EMBL" id="GAA1962789.1"/>
    </source>
</evidence>
<sequence>MRSSTAALTRLPGCQIVVVLLTGILILGPCPASGAGEPDPVGVWPLSPVPTIVERFAAPTSAWGPGHRGVDLLGRVGQTVVAALPGRVSFAGTLAGRGVVVVDDGVTRTTYEPVTAAVRVGVTLTAGAPIGALTRTQSHCPPYACLHWGWIRDADGTYLDPLRLVGSAPVRLLPLWRDRPVDASVPAATGTAPPYAAWRAPLQLLRFPPGT</sequence>
<dbReference type="InterPro" id="IPR011055">
    <property type="entry name" value="Dup_hybrid_motif"/>
</dbReference>
<gene>
    <name evidence="2" type="ORF">GCM10009798_23200</name>
</gene>
<dbReference type="SUPFAM" id="SSF51261">
    <property type="entry name" value="Duplicated hybrid motif"/>
    <property type="match status" value="1"/>
</dbReference>
<dbReference type="InterPro" id="IPR016047">
    <property type="entry name" value="M23ase_b-sheet_dom"/>
</dbReference>
<keyword evidence="3" id="KW-1185">Reference proteome</keyword>
<evidence type="ECO:0000259" key="1">
    <source>
        <dbReference type="Pfam" id="PF01551"/>
    </source>
</evidence>
<feature type="domain" description="M23ase beta-sheet core" evidence="1">
    <location>
        <begin position="66"/>
        <end position="160"/>
    </location>
</feature>
<dbReference type="EMBL" id="BAAAPB010000002">
    <property type="protein sequence ID" value="GAA1962789.1"/>
    <property type="molecule type" value="Genomic_DNA"/>
</dbReference>
<name>A0ABN2R3T9_9ACTN</name>
<dbReference type="Pfam" id="PF01551">
    <property type="entry name" value="Peptidase_M23"/>
    <property type="match status" value="1"/>
</dbReference>
<reference evidence="2 3" key="1">
    <citation type="journal article" date="2019" name="Int. J. Syst. Evol. Microbiol.">
        <title>The Global Catalogue of Microorganisms (GCM) 10K type strain sequencing project: providing services to taxonomists for standard genome sequencing and annotation.</title>
        <authorList>
            <consortium name="The Broad Institute Genomics Platform"/>
            <consortium name="The Broad Institute Genome Sequencing Center for Infectious Disease"/>
            <person name="Wu L."/>
            <person name="Ma J."/>
        </authorList>
    </citation>
    <scope>NUCLEOTIDE SEQUENCE [LARGE SCALE GENOMIC DNA]</scope>
    <source>
        <strain evidence="2 3">JCM 15309</strain>
    </source>
</reference>
<comment type="caution">
    <text evidence="2">The sequence shown here is derived from an EMBL/GenBank/DDBJ whole genome shotgun (WGS) entry which is preliminary data.</text>
</comment>
<dbReference type="Proteomes" id="UP001500571">
    <property type="component" value="Unassembled WGS sequence"/>
</dbReference>
<dbReference type="Gene3D" id="2.70.70.10">
    <property type="entry name" value="Glucose Permease (Domain IIA)"/>
    <property type="match status" value="1"/>
</dbReference>